<dbReference type="InterPro" id="IPR035906">
    <property type="entry name" value="MetI-like_sf"/>
</dbReference>
<feature type="transmembrane region" description="Helical" evidence="7">
    <location>
        <begin position="72"/>
        <end position="92"/>
    </location>
</feature>
<feature type="transmembrane region" description="Helical" evidence="7">
    <location>
        <begin position="101"/>
        <end position="129"/>
    </location>
</feature>
<comment type="similarity">
    <text evidence="7">Belongs to the binding-protein-dependent transport system permease family.</text>
</comment>
<protein>
    <submittedName>
        <fullName evidence="9">ABC transporter permease</fullName>
    </submittedName>
</protein>
<evidence type="ECO:0000256" key="3">
    <source>
        <dbReference type="ARBA" id="ARBA00022475"/>
    </source>
</evidence>
<dbReference type="GO" id="GO:0005886">
    <property type="term" value="C:plasma membrane"/>
    <property type="evidence" value="ECO:0007669"/>
    <property type="project" value="UniProtKB-SubCell"/>
</dbReference>
<keyword evidence="10" id="KW-1185">Reference proteome</keyword>
<comment type="caution">
    <text evidence="9">The sequence shown here is derived from an EMBL/GenBank/DDBJ whole genome shotgun (WGS) entry which is preliminary data.</text>
</comment>
<feature type="transmembrane region" description="Helical" evidence="7">
    <location>
        <begin position="169"/>
        <end position="188"/>
    </location>
</feature>
<keyword evidence="2 7" id="KW-0813">Transport</keyword>
<dbReference type="CDD" id="cd06261">
    <property type="entry name" value="TM_PBP2"/>
    <property type="match status" value="1"/>
</dbReference>
<evidence type="ECO:0000256" key="7">
    <source>
        <dbReference type="RuleBase" id="RU363032"/>
    </source>
</evidence>
<evidence type="ECO:0000256" key="2">
    <source>
        <dbReference type="ARBA" id="ARBA00022448"/>
    </source>
</evidence>
<dbReference type="Gene3D" id="1.10.3720.10">
    <property type="entry name" value="MetI-like"/>
    <property type="match status" value="1"/>
</dbReference>
<dbReference type="AlphaFoldDB" id="A0A399IYP1"/>
<proteinExistence type="inferred from homology"/>
<keyword evidence="3" id="KW-1003">Cell membrane</keyword>
<accession>A0A399IYP1</accession>
<keyword evidence="5 7" id="KW-1133">Transmembrane helix</keyword>
<feature type="transmembrane region" description="Helical" evidence="7">
    <location>
        <begin position="141"/>
        <end position="162"/>
    </location>
</feature>
<name>A0A399IYP1_9RHOB</name>
<evidence type="ECO:0000313" key="10">
    <source>
        <dbReference type="Proteomes" id="UP000265848"/>
    </source>
</evidence>
<evidence type="ECO:0000256" key="1">
    <source>
        <dbReference type="ARBA" id="ARBA00004651"/>
    </source>
</evidence>
<dbReference type="Pfam" id="PF00528">
    <property type="entry name" value="BPD_transp_1"/>
    <property type="match status" value="1"/>
</dbReference>
<dbReference type="GO" id="GO:0055085">
    <property type="term" value="P:transmembrane transport"/>
    <property type="evidence" value="ECO:0007669"/>
    <property type="project" value="InterPro"/>
</dbReference>
<reference evidence="9 10" key="1">
    <citation type="submission" date="2018-08" db="EMBL/GenBank/DDBJ databases">
        <title>Pseudooceanicola sediminis CY03 in the family Rhodobacteracea.</title>
        <authorList>
            <person name="Zhang Y.-J."/>
        </authorList>
    </citation>
    <scope>NUCLEOTIDE SEQUENCE [LARGE SCALE GENOMIC DNA]</scope>
    <source>
        <strain evidence="9 10">CY03</strain>
    </source>
</reference>
<evidence type="ECO:0000256" key="6">
    <source>
        <dbReference type="ARBA" id="ARBA00023136"/>
    </source>
</evidence>
<dbReference type="PROSITE" id="PS50928">
    <property type="entry name" value="ABC_TM1"/>
    <property type="match status" value="1"/>
</dbReference>
<feature type="transmembrane region" description="Helical" evidence="7">
    <location>
        <begin position="265"/>
        <end position="286"/>
    </location>
</feature>
<feature type="transmembrane region" description="Helical" evidence="7">
    <location>
        <begin position="228"/>
        <end position="253"/>
    </location>
</feature>
<evidence type="ECO:0000313" key="9">
    <source>
        <dbReference type="EMBL" id="RII38110.1"/>
    </source>
</evidence>
<dbReference type="SUPFAM" id="SSF161098">
    <property type="entry name" value="MetI-like"/>
    <property type="match status" value="1"/>
</dbReference>
<dbReference type="EMBL" id="QWJJ01000012">
    <property type="protein sequence ID" value="RII38110.1"/>
    <property type="molecule type" value="Genomic_DNA"/>
</dbReference>
<dbReference type="PANTHER" id="PTHR30151:SF0">
    <property type="entry name" value="ABC TRANSPORTER PERMEASE PROTEIN MJ0413-RELATED"/>
    <property type="match status" value="1"/>
</dbReference>
<dbReference type="Proteomes" id="UP000265848">
    <property type="component" value="Unassembled WGS sequence"/>
</dbReference>
<organism evidence="9 10">
    <name type="scientific">Pseudooceanicola sediminis</name>
    <dbReference type="NCBI Taxonomy" id="2211117"/>
    <lineage>
        <taxon>Bacteria</taxon>
        <taxon>Pseudomonadati</taxon>
        <taxon>Pseudomonadota</taxon>
        <taxon>Alphaproteobacteria</taxon>
        <taxon>Rhodobacterales</taxon>
        <taxon>Paracoccaceae</taxon>
        <taxon>Pseudooceanicola</taxon>
    </lineage>
</organism>
<evidence type="ECO:0000259" key="8">
    <source>
        <dbReference type="PROSITE" id="PS50928"/>
    </source>
</evidence>
<gene>
    <name evidence="9" type="ORF">DL237_14350</name>
</gene>
<keyword evidence="4 7" id="KW-0812">Transmembrane</keyword>
<feature type="domain" description="ABC transmembrane type-1" evidence="8">
    <location>
        <begin position="103"/>
        <end position="287"/>
    </location>
</feature>
<evidence type="ECO:0000256" key="5">
    <source>
        <dbReference type="ARBA" id="ARBA00022989"/>
    </source>
</evidence>
<sequence length="301" mass="32640">MAPLSCHRRGHIRSMTRKIQKSRRPGWLARARGEIRRAAADLDWIARIPAYIWLRLALLPALLWGWSALAGLAPAGFVAGPYLTIRAFFLLLMDDRQDFPLAIWSTVSVYFGGLGLAALVGIPLGYLLGRFRTLGRTSAPYLHGLAATPVVALIPLIILLVGLDCQAKVLIVFLAAVMPVTINTQAGVQATDPDLLEMARAYALTRGARLRHVYAPSALPSVMAGLRLAAMAGLVASAIADLYTAMTGLGALLQGFGNSYRMDSYFAVVLTYSAIGALTTGFLTWAERRLIPPAHRQRLTY</sequence>
<dbReference type="InterPro" id="IPR000515">
    <property type="entry name" value="MetI-like"/>
</dbReference>
<dbReference type="PANTHER" id="PTHR30151">
    <property type="entry name" value="ALKANE SULFONATE ABC TRANSPORTER-RELATED, MEMBRANE SUBUNIT"/>
    <property type="match status" value="1"/>
</dbReference>
<evidence type="ECO:0000256" key="4">
    <source>
        <dbReference type="ARBA" id="ARBA00022692"/>
    </source>
</evidence>
<comment type="subcellular location">
    <subcellularLocation>
        <location evidence="1 7">Cell membrane</location>
        <topology evidence="1 7">Multi-pass membrane protein</topology>
    </subcellularLocation>
</comment>
<keyword evidence="6 7" id="KW-0472">Membrane</keyword>
<feature type="transmembrane region" description="Helical" evidence="7">
    <location>
        <begin position="44"/>
        <end position="66"/>
    </location>
</feature>